<proteinExistence type="predicted"/>
<sequence length="663" mass="73804">MTIAMNDSDSNSQRPSVKQIGTSHDGSTLIQVGHDLIHNQQRLLSSIDVTDEARDGAKVFEPPPLYRKAVEVLEGTRQSFPVVVLESAVGTGRRSTALSLLNRGNPEIILDLITDWQRPRTNELPCEKNGRYLLDLTFEPDTIAESFARELQDFASRLQRFHARLIIVVTSERWRLCLPLASNITIDPGIPKPLKVLIKRLEAAGSPHTLVDLRNRVQISEVLDDLEAGQFPPQRAAELASTLASTVTLDEATASRINDEYFRWRSYLDQQLGKLRDVHPNMRQNDVARQRALLIAAAALDGADAEAVLTSSDYLLHNKKAKPQPADLLAGPELSGLLESIEAIREGDLIFLTRRRRGLDQAILDRIWTERPQLRSYLLDWLADITGERKPAVEYLDQISRVLVRLAKEHRSIEVLDVVFGWLDGRQQHRRLSIELLDGLATSADIGPAVRRRLYQAASSASTSPEALAGIAEVCARQFGRKFPTMALTRLRLLLDHSSGKAKPSALSALRLLALVSEQMRQLVVRQTLDWFGSKTTQAAGSFALTTLLDARAKDATIEGVLIDVVRHDELSRRIVDGFTKLIGDEQTRPRAFELADAMLKQADAERLDRSAVLDLLTPAIQPIVQEDDVASLLLGAAGCTQRELFRRLVQINSPLRVSRSEV</sequence>
<accession>A0A931G2Q2</accession>
<comment type="caution">
    <text evidence="2">The sequence shown here is derived from an EMBL/GenBank/DDBJ whole genome shotgun (WGS) entry which is preliminary data.</text>
</comment>
<evidence type="ECO:0000313" key="2">
    <source>
        <dbReference type="EMBL" id="MBG0568410.1"/>
    </source>
</evidence>
<dbReference type="EMBL" id="JADQTO010000038">
    <property type="protein sequence ID" value="MBG0568410.1"/>
    <property type="molecule type" value="Genomic_DNA"/>
</dbReference>
<evidence type="ECO:0000313" key="3">
    <source>
        <dbReference type="Proteomes" id="UP000598146"/>
    </source>
</evidence>
<keyword evidence="3" id="KW-1185">Reference proteome</keyword>
<gene>
    <name evidence="2" type="ORF">I4J89_44000</name>
</gene>
<dbReference type="Proteomes" id="UP000598146">
    <property type="component" value="Unassembled WGS sequence"/>
</dbReference>
<dbReference type="AlphaFoldDB" id="A0A931G2Q2"/>
<dbReference type="RefSeq" id="WP_196420185.1">
    <property type="nucleotide sequence ID" value="NZ_JADQTO010000038.1"/>
</dbReference>
<protein>
    <submittedName>
        <fullName evidence="2">Uncharacterized protein</fullName>
    </submittedName>
</protein>
<organism evidence="2 3">
    <name type="scientific">Actinoplanes aureus</name>
    <dbReference type="NCBI Taxonomy" id="2792083"/>
    <lineage>
        <taxon>Bacteria</taxon>
        <taxon>Bacillati</taxon>
        <taxon>Actinomycetota</taxon>
        <taxon>Actinomycetes</taxon>
        <taxon>Micromonosporales</taxon>
        <taxon>Micromonosporaceae</taxon>
        <taxon>Actinoplanes</taxon>
    </lineage>
</organism>
<feature type="region of interest" description="Disordered" evidence="1">
    <location>
        <begin position="1"/>
        <end position="24"/>
    </location>
</feature>
<name>A0A931G2Q2_9ACTN</name>
<reference evidence="2" key="1">
    <citation type="submission" date="2020-11" db="EMBL/GenBank/DDBJ databases">
        <title>Isolation and identification of active actinomycetes.</title>
        <authorList>
            <person name="Sun X."/>
        </authorList>
    </citation>
    <scope>NUCLEOTIDE SEQUENCE</scope>
    <source>
        <strain evidence="2">NEAU-A11</strain>
    </source>
</reference>
<evidence type="ECO:0000256" key="1">
    <source>
        <dbReference type="SAM" id="MobiDB-lite"/>
    </source>
</evidence>